<dbReference type="AlphaFoldDB" id="X6MIW5"/>
<evidence type="ECO:0000256" key="1">
    <source>
        <dbReference type="SAM" id="MobiDB-lite"/>
    </source>
</evidence>
<evidence type="ECO:0000313" key="2">
    <source>
        <dbReference type="EMBL" id="ETO13933.1"/>
    </source>
</evidence>
<proteinExistence type="predicted"/>
<dbReference type="EMBL" id="ASPP01020314">
    <property type="protein sequence ID" value="ETO13933.1"/>
    <property type="molecule type" value="Genomic_DNA"/>
</dbReference>
<protein>
    <submittedName>
        <fullName evidence="2">Uncharacterized protein</fullName>
    </submittedName>
</protein>
<accession>X6MIW5</accession>
<organism evidence="2 3">
    <name type="scientific">Reticulomyxa filosa</name>
    <dbReference type="NCBI Taxonomy" id="46433"/>
    <lineage>
        <taxon>Eukaryota</taxon>
        <taxon>Sar</taxon>
        <taxon>Rhizaria</taxon>
        <taxon>Retaria</taxon>
        <taxon>Foraminifera</taxon>
        <taxon>Monothalamids</taxon>
        <taxon>Reticulomyxidae</taxon>
        <taxon>Reticulomyxa</taxon>
    </lineage>
</organism>
<feature type="compositionally biased region" description="Polar residues" evidence="1">
    <location>
        <begin position="141"/>
        <end position="158"/>
    </location>
</feature>
<evidence type="ECO:0000313" key="3">
    <source>
        <dbReference type="Proteomes" id="UP000023152"/>
    </source>
</evidence>
<reference evidence="2 3" key="1">
    <citation type="journal article" date="2013" name="Curr. Biol.">
        <title>The Genome of the Foraminiferan Reticulomyxa filosa.</title>
        <authorList>
            <person name="Glockner G."/>
            <person name="Hulsmann N."/>
            <person name="Schleicher M."/>
            <person name="Noegel A.A."/>
            <person name="Eichinger L."/>
            <person name="Gallinger C."/>
            <person name="Pawlowski J."/>
            <person name="Sierra R."/>
            <person name="Euteneuer U."/>
            <person name="Pillet L."/>
            <person name="Moustafa A."/>
            <person name="Platzer M."/>
            <person name="Groth M."/>
            <person name="Szafranski K."/>
            <person name="Schliwa M."/>
        </authorList>
    </citation>
    <scope>NUCLEOTIDE SEQUENCE [LARGE SCALE GENOMIC DNA]</scope>
</reference>
<keyword evidence="3" id="KW-1185">Reference proteome</keyword>
<comment type="caution">
    <text evidence="2">The sequence shown here is derived from an EMBL/GenBank/DDBJ whole genome shotgun (WGS) entry which is preliminary data.</text>
</comment>
<name>X6MIW5_RETFI</name>
<feature type="region of interest" description="Disordered" evidence="1">
    <location>
        <begin position="139"/>
        <end position="167"/>
    </location>
</feature>
<gene>
    <name evidence="2" type="ORF">RFI_23435</name>
</gene>
<sequence>MSILIKDEKDEKSETVSRNSQILVPVPTRIVSFASDPKTVTNLINVESEQFLSYDATKKSPTIELHYELPYSLEDILKVFRQMVFDDVNDLPLYFRNQTTMAKRKLTKAIADKDNNQRETWTYDVTLLPLLSSKEIDKYQNENNESNSTQKVTKQNKIMQCKGKQKN</sequence>
<dbReference type="Proteomes" id="UP000023152">
    <property type="component" value="Unassembled WGS sequence"/>
</dbReference>